<dbReference type="GO" id="GO:0003743">
    <property type="term" value="F:translation initiation factor activity"/>
    <property type="evidence" value="ECO:0007669"/>
    <property type="project" value="UniProtKB-KW"/>
</dbReference>
<reference evidence="2 3" key="1">
    <citation type="submission" date="2024-02" db="EMBL/GenBank/DDBJ databases">
        <title>Bacterial strain from lacustrine sediment.</title>
        <authorList>
            <person name="Petit C."/>
            <person name="Fadhlaoui K."/>
        </authorList>
    </citation>
    <scope>NUCLEOTIDE SEQUENCE [LARGE SCALE GENOMIC DNA]</scope>
    <source>
        <strain evidence="2 3">IPX-CK</strain>
    </source>
</reference>
<name>A0ABZ3ESL2_9FIRM</name>
<protein>
    <submittedName>
        <fullName evidence="2">Sporulation initiation factor Spo0A C-terminal domain-containing protein</fullName>
    </submittedName>
</protein>
<dbReference type="InterPro" id="IPR016032">
    <property type="entry name" value="Sig_transdc_resp-reg_C-effctor"/>
</dbReference>
<keyword evidence="2" id="KW-0648">Protein biosynthesis</keyword>
<evidence type="ECO:0000313" key="2">
    <source>
        <dbReference type="EMBL" id="XAH72805.1"/>
    </source>
</evidence>
<dbReference type="InterPro" id="IPR014879">
    <property type="entry name" value="Spo0A_C"/>
</dbReference>
<dbReference type="Pfam" id="PF08769">
    <property type="entry name" value="Spo0A_C"/>
    <property type="match status" value="1"/>
</dbReference>
<dbReference type="SUPFAM" id="SSF46894">
    <property type="entry name" value="C-terminal effector domain of the bipartite response regulators"/>
    <property type="match status" value="1"/>
</dbReference>
<dbReference type="RefSeq" id="WP_342756419.1">
    <property type="nucleotide sequence ID" value="NZ_CP146256.1"/>
</dbReference>
<dbReference type="Proteomes" id="UP001451571">
    <property type="component" value="Chromosome"/>
</dbReference>
<evidence type="ECO:0000259" key="1">
    <source>
        <dbReference type="Pfam" id="PF08769"/>
    </source>
</evidence>
<feature type="domain" description="Sporulation initiation factor Spo0A C-terminal" evidence="1">
    <location>
        <begin position="6"/>
        <end position="104"/>
    </location>
</feature>
<keyword evidence="3" id="KW-1185">Reference proteome</keyword>
<keyword evidence="2" id="KW-0396">Initiation factor</keyword>
<dbReference type="InterPro" id="IPR036388">
    <property type="entry name" value="WH-like_DNA-bd_sf"/>
</dbReference>
<dbReference type="EMBL" id="CP146256">
    <property type="protein sequence ID" value="XAH72805.1"/>
    <property type="molecule type" value="Genomic_DNA"/>
</dbReference>
<dbReference type="Gene3D" id="1.10.10.10">
    <property type="entry name" value="Winged helix-like DNA-binding domain superfamily/Winged helix DNA-binding domain"/>
    <property type="match status" value="1"/>
</dbReference>
<accession>A0ABZ3ESL2</accession>
<organism evidence="2 3">
    <name type="scientific">Kineothrix sedimenti</name>
    <dbReference type="NCBI Taxonomy" id="3123317"/>
    <lineage>
        <taxon>Bacteria</taxon>
        <taxon>Bacillati</taxon>
        <taxon>Bacillota</taxon>
        <taxon>Clostridia</taxon>
        <taxon>Lachnospirales</taxon>
        <taxon>Lachnospiraceae</taxon>
        <taxon>Kineothrix</taxon>
    </lineage>
</organism>
<proteinExistence type="predicted"/>
<gene>
    <name evidence="2" type="ORF">V6984_14990</name>
</gene>
<evidence type="ECO:0000313" key="3">
    <source>
        <dbReference type="Proteomes" id="UP001451571"/>
    </source>
</evidence>
<sequence>MNKNQISELLAQIGINPAYKGYSYLIHVIYLASSEGDGTFLTLKRLYADTSQHFNVSPDSIQHSVRTLLDAYWNQDNTKYFYDTVKYPVHGPLPPKEFISVLSNYIRRKQ</sequence>